<dbReference type="GO" id="GO:0051539">
    <property type="term" value="F:4 iron, 4 sulfur cluster binding"/>
    <property type="evidence" value="ECO:0007669"/>
    <property type="project" value="UniProtKB-KW"/>
</dbReference>
<dbReference type="InterPro" id="IPR007197">
    <property type="entry name" value="rSAM"/>
</dbReference>
<dbReference type="InterPro" id="IPR058240">
    <property type="entry name" value="rSAM_sf"/>
</dbReference>
<dbReference type="InterPro" id="IPR039661">
    <property type="entry name" value="ELP3"/>
</dbReference>
<evidence type="ECO:0000256" key="2">
    <source>
        <dbReference type="ARBA" id="ARBA00022485"/>
    </source>
</evidence>
<dbReference type="PROSITE" id="PS51918">
    <property type="entry name" value="RADICAL_SAM"/>
    <property type="match status" value="1"/>
</dbReference>
<reference evidence="8" key="1">
    <citation type="submission" date="2020-08" db="EMBL/GenBank/DDBJ databases">
        <title>Genome public.</title>
        <authorList>
            <person name="Liu C."/>
            <person name="Sun Q."/>
        </authorList>
    </citation>
    <scope>NUCLEOTIDE SEQUENCE</scope>
    <source>
        <strain evidence="8">NSJ-50</strain>
    </source>
</reference>
<dbReference type="Pfam" id="PF16199">
    <property type="entry name" value="Radical_SAM_C"/>
    <property type="match status" value="2"/>
</dbReference>
<dbReference type="AlphaFoldDB" id="A0A926FDR6"/>
<protein>
    <submittedName>
        <fullName evidence="8">Radical SAM protein</fullName>
    </submittedName>
</protein>
<gene>
    <name evidence="8" type="ORF">H8706_06110</name>
</gene>
<dbReference type="RefSeq" id="WP_262431914.1">
    <property type="nucleotide sequence ID" value="NZ_JACRTE010000005.1"/>
</dbReference>
<dbReference type="SFLD" id="SFLDS00029">
    <property type="entry name" value="Radical_SAM"/>
    <property type="match status" value="1"/>
</dbReference>
<dbReference type="SFLD" id="SFLDG01082">
    <property type="entry name" value="B12-binding_domain_containing"/>
    <property type="match status" value="1"/>
</dbReference>
<dbReference type="SMART" id="SM00729">
    <property type="entry name" value="Elp3"/>
    <property type="match status" value="2"/>
</dbReference>
<dbReference type="CDD" id="cd01335">
    <property type="entry name" value="Radical_SAM"/>
    <property type="match status" value="1"/>
</dbReference>
<dbReference type="GO" id="GO:0005737">
    <property type="term" value="C:cytoplasm"/>
    <property type="evidence" value="ECO:0007669"/>
    <property type="project" value="TreeGrafter"/>
</dbReference>
<accession>A0A926FDR6</accession>
<sequence>MRYYNIPVFVPHIGCTHNCVFCNQKKITGKKSVLDYAEVDGFIRENLETIKKYSKGGKYVEIAFFGGSFTAIDLDIQNALCNIAYKYLKSGEVNGIRCSTRPDAIDENCLNRLKNYGFTAIELGVQSTDSDVLKKSGRGHSADAVFKSACLIKEHGFSLGLQMMLGLLGDTKEKMLKTCDDIISLKPDCVRVYPTLVIEDTALFDMMKKGSYTPLSLEFTVEILSEILEKFYANKINVIRVGLQTTGEVNENTVTGPYHPAIREMAETLMYKKKIEKYVLQNGAKGEITVFANSKDIAAVSGYKKENRQYFWKKYRLNIKTKTDSDVLKKSGRGHSADAVFKSACLIKEHGFSLGLQMMLGLLGDTKEKMLKTCDDIISLKPDCVRVYPTLVIEDTALFDMMKKGSYTPLSLEFTVEILSEILEKFYANKINVIRVGLQTTGEVNENTVTGPYHPAIREMAETLMYKKKIEKYVLQNGAKGEITVFANSKDIAAVSGYKKENRQYFWKKYRLNIKTKTDNALKKGDIKIL</sequence>
<dbReference type="Proteomes" id="UP000647416">
    <property type="component" value="Unassembled WGS sequence"/>
</dbReference>
<dbReference type="SUPFAM" id="SSF102114">
    <property type="entry name" value="Radical SAM enzymes"/>
    <property type="match status" value="2"/>
</dbReference>
<evidence type="ECO:0000256" key="3">
    <source>
        <dbReference type="ARBA" id="ARBA00022691"/>
    </source>
</evidence>
<name>A0A926FDR6_9FIRM</name>
<dbReference type="InterPro" id="IPR006638">
    <property type="entry name" value="Elp3/MiaA/NifB-like_rSAM"/>
</dbReference>
<keyword evidence="2" id="KW-0004">4Fe-4S</keyword>
<evidence type="ECO:0000313" key="8">
    <source>
        <dbReference type="EMBL" id="MBC8596439.1"/>
    </source>
</evidence>
<keyword evidence="4" id="KW-0479">Metal-binding</keyword>
<dbReference type="Pfam" id="PF04055">
    <property type="entry name" value="Radical_SAM"/>
    <property type="match status" value="1"/>
</dbReference>
<keyword evidence="3" id="KW-0949">S-adenosyl-L-methionine</keyword>
<dbReference type="GO" id="GO:0002926">
    <property type="term" value="P:tRNA wobble base 5-methoxycarbonylmethyl-2-thiouridinylation"/>
    <property type="evidence" value="ECO:0007669"/>
    <property type="project" value="TreeGrafter"/>
</dbReference>
<evidence type="ECO:0000259" key="7">
    <source>
        <dbReference type="PROSITE" id="PS51918"/>
    </source>
</evidence>
<evidence type="ECO:0000256" key="1">
    <source>
        <dbReference type="ARBA" id="ARBA00001966"/>
    </source>
</evidence>
<dbReference type="GO" id="GO:0046872">
    <property type="term" value="F:metal ion binding"/>
    <property type="evidence" value="ECO:0007669"/>
    <property type="project" value="UniProtKB-KW"/>
</dbReference>
<evidence type="ECO:0000313" key="9">
    <source>
        <dbReference type="Proteomes" id="UP000647416"/>
    </source>
</evidence>
<keyword evidence="6" id="KW-0411">Iron-sulfur</keyword>
<dbReference type="SFLD" id="SFLDG01086">
    <property type="entry name" value="elongater_protein-like"/>
    <property type="match status" value="1"/>
</dbReference>
<dbReference type="Gene3D" id="3.30.750.200">
    <property type="match status" value="1"/>
</dbReference>
<keyword evidence="9" id="KW-1185">Reference proteome</keyword>
<dbReference type="PANTHER" id="PTHR11135:SF0">
    <property type="entry name" value="ELONGATOR COMPLEX PROTEIN 3"/>
    <property type="match status" value="1"/>
</dbReference>
<keyword evidence="5" id="KW-0408">Iron</keyword>
<dbReference type="EMBL" id="JACRTE010000005">
    <property type="protein sequence ID" value="MBC8596439.1"/>
    <property type="molecule type" value="Genomic_DNA"/>
</dbReference>
<dbReference type="PANTHER" id="PTHR11135">
    <property type="entry name" value="HISTONE ACETYLTRANSFERASE-RELATED"/>
    <property type="match status" value="1"/>
</dbReference>
<evidence type="ECO:0000256" key="6">
    <source>
        <dbReference type="ARBA" id="ARBA00023014"/>
    </source>
</evidence>
<proteinExistence type="predicted"/>
<evidence type="ECO:0000256" key="4">
    <source>
        <dbReference type="ARBA" id="ARBA00022723"/>
    </source>
</evidence>
<comment type="caution">
    <text evidence="8">The sequence shown here is derived from an EMBL/GenBank/DDBJ whole genome shotgun (WGS) entry which is preliminary data.</text>
</comment>
<evidence type="ECO:0000256" key="5">
    <source>
        <dbReference type="ARBA" id="ARBA00023004"/>
    </source>
</evidence>
<dbReference type="InterPro" id="IPR023404">
    <property type="entry name" value="rSAM_horseshoe"/>
</dbReference>
<organism evidence="8 9">
    <name type="scientific">Qingrenia yutianensis</name>
    <dbReference type="NCBI Taxonomy" id="2763676"/>
    <lineage>
        <taxon>Bacteria</taxon>
        <taxon>Bacillati</taxon>
        <taxon>Bacillota</taxon>
        <taxon>Clostridia</taxon>
        <taxon>Eubacteriales</taxon>
        <taxon>Oscillospiraceae</taxon>
        <taxon>Qingrenia</taxon>
    </lineage>
</organism>
<dbReference type="Gene3D" id="3.80.30.20">
    <property type="entry name" value="tm_1862 like domain"/>
    <property type="match status" value="1"/>
</dbReference>
<comment type="cofactor">
    <cofactor evidence="1">
        <name>[4Fe-4S] cluster</name>
        <dbReference type="ChEBI" id="CHEBI:49883"/>
    </cofactor>
</comment>
<dbReference type="GO" id="GO:0003824">
    <property type="term" value="F:catalytic activity"/>
    <property type="evidence" value="ECO:0007669"/>
    <property type="project" value="InterPro"/>
</dbReference>
<feature type="domain" description="Radical SAM core" evidence="7">
    <location>
        <begin position="1"/>
        <end position="240"/>
    </location>
</feature>
<dbReference type="InterPro" id="IPR032432">
    <property type="entry name" value="Radical_SAM_C"/>
</dbReference>